<gene>
    <name evidence="1" type="ORF">HYPSUDRAFT_587113</name>
</gene>
<accession>A0A0D2NXC9</accession>
<keyword evidence="2" id="KW-1185">Reference proteome</keyword>
<sequence length="152" mass="16820">MSVGSADTNCVFYARCVLLTTRIKCSDIRSVYVSRALELGLRQGSSAKRSTLSAPPPIAGSIEDHCRLRQRRLDTLYIPTKRAIARHPSTNTDIYKDHAGQSFPISLKPNTIHTRRGAHGATPPLAALGLQPILARLNEYLRRRTCTKSPKI</sequence>
<evidence type="ECO:0000313" key="1">
    <source>
        <dbReference type="EMBL" id="KJA23449.1"/>
    </source>
</evidence>
<proteinExistence type="predicted"/>
<organism evidence="1 2">
    <name type="scientific">Hypholoma sublateritium (strain FD-334 SS-4)</name>
    <dbReference type="NCBI Taxonomy" id="945553"/>
    <lineage>
        <taxon>Eukaryota</taxon>
        <taxon>Fungi</taxon>
        <taxon>Dikarya</taxon>
        <taxon>Basidiomycota</taxon>
        <taxon>Agaricomycotina</taxon>
        <taxon>Agaricomycetes</taxon>
        <taxon>Agaricomycetidae</taxon>
        <taxon>Agaricales</taxon>
        <taxon>Agaricineae</taxon>
        <taxon>Strophariaceae</taxon>
        <taxon>Hypholoma</taxon>
    </lineage>
</organism>
<name>A0A0D2NXC9_HYPSF</name>
<reference evidence="2" key="1">
    <citation type="submission" date="2014-04" db="EMBL/GenBank/DDBJ databases">
        <title>Evolutionary Origins and Diversification of the Mycorrhizal Mutualists.</title>
        <authorList>
            <consortium name="DOE Joint Genome Institute"/>
            <consortium name="Mycorrhizal Genomics Consortium"/>
            <person name="Kohler A."/>
            <person name="Kuo A."/>
            <person name="Nagy L.G."/>
            <person name="Floudas D."/>
            <person name="Copeland A."/>
            <person name="Barry K.W."/>
            <person name="Cichocki N."/>
            <person name="Veneault-Fourrey C."/>
            <person name="LaButti K."/>
            <person name="Lindquist E.A."/>
            <person name="Lipzen A."/>
            <person name="Lundell T."/>
            <person name="Morin E."/>
            <person name="Murat C."/>
            <person name="Riley R."/>
            <person name="Ohm R."/>
            <person name="Sun H."/>
            <person name="Tunlid A."/>
            <person name="Henrissat B."/>
            <person name="Grigoriev I.V."/>
            <person name="Hibbett D.S."/>
            <person name="Martin F."/>
        </authorList>
    </citation>
    <scope>NUCLEOTIDE SEQUENCE [LARGE SCALE GENOMIC DNA]</scope>
    <source>
        <strain evidence="2">FD-334 SS-4</strain>
    </source>
</reference>
<protein>
    <submittedName>
        <fullName evidence="1">Uncharacterized protein</fullName>
    </submittedName>
</protein>
<dbReference type="EMBL" id="KN817543">
    <property type="protein sequence ID" value="KJA23449.1"/>
    <property type="molecule type" value="Genomic_DNA"/>
</dbReference>
<evidence type="ECO:0000313" key="2">
    <source>
        <dbReference type="Proteomes" id="UP000054270"/>
    </source>
</evidence>
<dbReference type="AlphaFoldDB" id="A0A0D2NXC9"/>
<dbReference type="Proteomes" id="UP000054270">
    <property type="component" value="Unassembled WGS sequence"/>
</dbReference>